<gene>
    <name evidence="3" type="ORF">ADUPG1_009040</name>
</gene>
<feature type="region of interest" description="Disordered" evidence="2">
    <location>
        <begin position="135"/>
        <end position="154"/>
    </location>
</feature>
<accession>A0ABQ5KY53</accession>
<feature type="non-terminal residue" evidence="3">
    <location>
        <position position="1"/>
    </location>
</feature>
<proteinExistence type="predicted"/>
<sequence>AAKAKHDTEKARFDAQKAIVDSLEEELKGLTKTTTDLKADVKKNEVELTEITERFSDIEKDKEFHARVTVAIGNHMNRCADAGILKTVNKAIELVDRMKESPDLQSAYISGTHEISDVDRDATLMVARQFAFGLKKDTKDEEEPKEKEEEEGEK</sequence>
<keyword evidence="4" id="KW-1185">Reference proteome</keyword>
<evidence type="ECO:0000313" key="4">
    <source>
        <dbReference type="Proteomes" id="UP001057375"/>
    </source>
</evidence>
<reference evidence="3" key="1">
    <citation type="submission" date="2022-03" db="EMBL/GenBank/DDBJ databases">
        <title>Draft genome sequence of Aduncisulcus paluster, a free-living microaerophilic Fornicata.</title>
        <authorList>
            <person name="Yuyama I."/>
            <person name="Kume K."/>
            <person name="Tamura T."/>
            <person name="Inagaki Y."/>
            <person name="Hashimoto T."/>
        </authorList>
    </citation>
    <scope>NUCLEOTIDE SEQUENCE</scope>
    <source>
        <strain evidence="3">NY0171</strain>
    </source>
</reference>
<organism evidence="3 4">
    <name type="scientific">Aduncisulcus paluster</name>
    <dbReference type="NCBI Taxonomy" id="2918883"/>
    <lineage>
        <taxon>Eukaryota</taxon>
        <taxon>Metamonada</taxon>
        <taxon>Carpediemonas-like organisms</taxon>
        <taxon>Aduncisulcus</taxon>
    </lineage>
</organism>
<evidence type="ECO:0000256" key="2">
    <source>
        <dbReference type="SAM" id="MobiDB-lite"/>
    </source>
</evidence>
<comment type="caution">
    <text evidence="3">The sequence shown here is derived from an EMBL/GenBank/DDBJ whole genome shotgun (WGS) entry which is preliminary data.</text>
</comment>
<evidence type="ECO:0000256" key="1">
    <source>
        <dbReference type="SAM" id="Coils"/>
    </source>
</evidence>
<feature type="compositionally biased region" description="Basic and acidic residues" evidence="2">
    <location>
        <begin position="135"/>
        <end position="147"/>
    </location>
</feature>
<name>A0ABQ5KY53_9EUKA</name>
<dbReference type="Proteomes" id="UP001057375">
    <property type="component" value="Unassembled WGS sequence"/>
</dbReference>
<dbReference type="EMBL" id="BQXS01011112">
    <property type="protein sequence ID" value="GKT35995.1"/>
    <property type="molecule type" value="Genomic_DNA"/>
</dbReference>
<feature type="coiled-coil region" evidence="1">
    <location>
        <begin position="13"/>
        <end position="40"/>
    </location>
</feature>
<keyword evidence="1" id="KW-0175">Coiled coil</keyword>
<protein>
    <submittedName>
        <fullName evidence="3">Uncharacterized protein</fullName>
    </submittedName>
</protein>
<evidence type="ECO:0000313" key="3">
    <source>
        <dbReference type="EMBL" id="GKT35995.1"/>
    </source>
</evidence>